<keyword evidence="2" id="KW-0479">Metal-binding</keyword>
<proteinExistence type="inferred from homology"/>
<feature type="domain" description="GATA-type" evidence="10">
    <location>
        <begin position="304"/>
        <end position="340"/>
    </location>
</feature>
<sequence>MNGGDLCLSRRATQRERVGILYRRALKDTLNWAVHRHLFYHDVMECVYRLIFVKDVNALPMGSSGVDQVPRPWEIKMKTAHEQGRLVLLQNLDPKYTSGEVEDIVWHAFKDESTAKMVQQSAASNLYSGQAFVIFKSREAVDRVVKKLGSRMCVKDVNALPMGSSGVSFCGIKCQEDSWRRSGFNMIYNVVYNCGSNFNRLNYSGFYTAILERGDEIVSVASIRIHGTCMAEMPFIATCDIYRRQGMCRRLFSAIKTELRFLKVEKLIIPAISEQNNTWTKTSEWFSGMEKPAKKQKRKPESDSCSGRKCMHCQVQKTQQWRTGPLGPKTLCNACGVRFKSGRLFPEYRPAFSPTFSQELHSNSHRKVLETRRKKEMPEIVENGRIVEPGFAQAVQSY</sequence>
<keyword evidence="12" id="KW-1185">Reference proteome</keyword>
<dbReference type="SUPFAM" id="SSF55729">
    <property type="entry name" value="Acyl-CoA N-acyltransferases (Nat)"/>
    <property type="match status" value="1"/>
</dbReference>
<dbReference type="Gene3D" id="3.30.70.330">
    <property type="match status" value="1"/>
</dbReference>
<dbReference type="InterPro" id="IPR013088">
    <property type="entry name" value="Znf_NHR/GATA"/>
</dbReference>
<accession>A0ABD3E2L4</accession>
<reference evidence="12" key="1">
    <citation type="journal article" date="2024" name="IScience">
        <title>Strigolactones Initiate the Formation of Haustorium-like Structures in Castilleja.</title>
        <authorList>
            <person name="Buerger M."/>
            <person name="Peterson D."/>
            <person name="Chory J."/>
        </authorList>
    </citation>
    <scope>NUCLEOTIDE SEQUENCE [LARGE SCALE GENOMIC DNA]</scope>
</reference>
<dbReference type="Gene3D" id="3.30.50.10">
    <property type="entry name" value="Erythroid Transcription Factor GATA-1, subunit A"/>
    <property type="match status" value="1"/>
</dbReference>
<dbReference type="CDD" id="cd00202">
    <property type="entry name" value="ZnF_GATA"/>
    <property type="match status" value="1"/>
</dbReference>
<dbReference type="PANTHER" id="PTHR45658">
    <property type="entry name" value="GATA TRANSCRIPTION FACTOR"/>
    <property type="match status" value="1"/>
</dbReference>
<dbReference type="InterPro" id="IPR051140">
    <property type="entry name" value="GATA_TF"/>
</dbReference>
<dbReference type="GO" id="GO:0003677">
    <property type="term" value="F:DNA binding"/>
    <property type="evidence" value="ECO:0007669"/>
    <property type="project" value="UniProtKB-KW"/>
</dbReference>
<dbReference type="Proteomes" id="UP001632038">
    <property type="component" value="Unassembled WGS sequence"/>
</dbReference>
<evidence type="ECO:0000256" key="6">
    <source>
        <dbReference type="ARBA" id="ARBA00023125"/>
    </source>
</evidence>
<evidence type="ECO:0000256" key="4">
    <source>
        <dbReference type="ARBA" id="ARBA00022833"/>
    </source>
</evidence>
<dbReference type="PANTHER" id="PTHR45658:SF41">
    <property type="entry name" value="GATA TRANSCRIPTION FACTOR 3"/>
    <property type="match status" value="1"/>
</dbReference>
<dbReference type="AlphaFoldDB" id="A0ABD3E2L4"/>
<evidence type="ECO:0000256" key="5">
    <source>
        <dbReference type="ARBA" id="ARBA00023015"/>
    </source>
</evidence>
<dbReference type="InterPro" id="IPR035979">
    <property type="entry name" value="RBD_domain_sf"/>
</dbReference>
<keyword evidence="6" id="KW-0238">DNA-binding</keyword>
<evidence type="ECO:0000256" key="1">
    <source>
        <dbReference type="ARBA" id="ARBA00005694"/>
    </source>
</evidence>
<evidence type="ECO:0000256" key="2">
    <source>
        <dbReference type="ARBA" id="ARBA00022723"/>
    </source>
</evidence>
<evidence type="ECO:0000256" key="8">
    <source>
        <dbReference type="ARBA" id="ARBA00023163"/>
    </source>
</evidence>
<keyword evidence="4" id="KW-0862">Zinc</keyword>
<evidence type="ECO:0000313" key="12">
    <source>
        <dbReference type="Proteomes" id="UP001632038"/>
    </source>
</evidence>
<evidence type="ECO:0000256" key="3">
    <source>
        <dbReference type="ARBA" id="ARBA00022771"/>
    </source>
</evidence>
<dbReference type="Pfam" id="PF00320">
    <property type="entry name" value="GATA"/>
    <property type="match status" value="1"/>
</dbReference>
<keyword evidence="7" id="KW-0010">Activator</keyword>
<dbReference type="InterPro" id="IPR000679">
    <property type="entry name" value="Znf_GATA"/>
</dbReference>
<comment type="caution">
    <text evidence="11">The sequence shown here is derived from an EMBL/GenBank/DDBJ whole genome shotgun (WGS) entry which is preliminary data.</text>
</comment>
<organism evidence="11 12">
    <name type="scientific">Castilleja foliolosa</name>
    <dbReference type="NCBI Taxonomy" id="1961234"/>
    <lineage>
        <taxon>Eukaryota</taxon>
        <taxon>Viridiplantae</taxon>
        <taxon>Streptophyta</taxon>
        <taxon>Embryophyta</taxon>
        <taxon>Tracheophyta</taxon>
        <taxon>Spermatophyta</taxon>
        <taxon>Magnoliopsida</taxon>
        <taxon>eudicotyledons</taxon>
        <taxon>Gunneridae</taxon>
        <taxon>Pentapetalae</taxon>
        <taxon>asterids</taxon>
        <taxon>lamiids</taxon>
        <taxon>Lamiales</taxon>
        <taxon>Orobanchaceae</taxon>
        <taxon>Pedicularideae</taxon>
        <taxon>Castillejinae</taxon>
        <taxon>Castilleja</taxon>
    </lineage>
</organism>
<dbReference type="SMART" id="SM00401">
    <property type="entry name" value="ZnF_GATA"/>
    <property type="match status" value="1"/>
</dbReference>
<comment type="similarity">
    <text evidence="1">Belongs to the type IV zinc-finger family. Class A subfamily.</text>
</comment>
<evidence type="ECO:0000256" key="9">
    <source>
        <dbReference type="PROSITE-ProRule" id="PRU00094"/>
    </source>
</evidence>
<evidence type="ECO:0000259" key="10">
    <source>
        <dbReference type="PROSITE" id="PS50114"/>
    </source>
</evidence>
<keyword evidence="8" id="KW-0804">Transcription</keyword>
<dbReference type="SUPFAM" id="SSF57716">
    <property type="entry name" value="Glucocorticoid receptor-like (DNA-binding domain)"/>
    <property type="match status" value="1"/>
</dbReference>
<keyword evidence="5" id="KW-0805">Transcription regulation</keyword>
<dbReference type="EMBL" id="JAVIJP010000009">
    <property type="protein sequence ID" value="KAL3648022.1"/>
    <property type="molecule type" value="Genomic_DNA"/>
</dbReference>
<dbReference type="Pfam" id="PF23209">
    <property type="entry name" value="IDM1_C"/>
    <property type="match status" value="1"/>
</dbReference>
<dbReference type="FunFam" id="3.30.50.10:FF:000018">
    <property type="entry name" value="GATA transcription factor"/>
    <property type="match status" value="1"/>
</dbReference>
<dbReference type="SUPFAM" id="SSF54928">
    <property type="entry name" value="RNA-binding domain, RBD"/>
    <property type="match status" value="1"/>
</dbReference>
<protein>
    <recommendedName>
        <fullName evidence="10">GATA-type domain-containing protein</fullName>
    </recommendedName>
</protein>
<dbReference type="GO" id="GO:0008270">
    <property type="term" value="F:zinc ion binding"/>
    <property type="evidence" value="ECO:0007669"/>
    <property type="project" value="UniProtKB-KW"/>
</dbReference>
<dbReference type="InterPro" id="IPR056511">
    <property type="entry name" value="IDM1_C"/>
</dbReference>
<gene>
    <name evidence="11" type="ORF">CASFOL_008990</name>
</gene>
<evidence type="ECO:0000256" key="7">
    <source>
        <dbReference type="ARBA" id="ARBA00023159"/>
    </source>
</evidence>
<dbReference type="InterPro" id="IPR016181">
    <property type="entry name" value="Acyl_CoA_acyltransferase"/>
</dbReference>
<name>A0ABD3E2L4_9LAMI</name>
<dbReference type="InterPro" id="IPR012677">
    <property type="entry name" value="Nucleotide-bd_a/b_plait_sf"/>
</dbReference>
<dbReference type="CDD" id="cd00590">
    <property type="entry name" value="RRM_SF"/>
    <property type="match status" value="1"/>
</dbReference>
<evidence type="ECO:0000313" key="11">
    <source>
        <dbReference type="EMBL" id="KAL3648022.1"/>
    </source>
</evidence>
<dbReference type="PROSITE" id="PS50114">
    <property type="entry name" value="GATA_ZN_FINGER_2"/>
    <property type="match status" value="1"/>
</dbReference>
<dbReference type="PROSITE" id="PS00344">
    <property type="entry name" value="GATA_ZN_FINGER_1"/>
    <property type="match status" value="1"/>
</dbReference>
<keyword evidence="3 9" id="KW-0863">Zinc-finger</keyword>